<evidence type="ECO:0000313" key="16">
    <source>
        <dbReference type="EMBL" id="ALA67766.1"/>
    </source>
</evidence>
<feature type="domain" description="Maltokinase N-terminal cap" evidence="15">
    <location>
        <begin position="17"/>
        <end position="102"/>
    </location>
</feature>
<dbReference type="Proteomes" id="UP000058446">
    <property type="component" value="Chromosome"/>
</dbReference>
<keyword evidence="12" id="KW-0119">Carbohydrate metabolism</keyword>
<dbReference type="Gene3D" id="3.90.1200.10">
    <property type="match status" value="1"/>
</dbReference>
<evidence type="ECO:0000313" key="17">
    <source>
        <dbReference type="Proteomes" id="UP000058446"/>
    </source>
</evidence>
<keyword evidence="6" id="KW-0321">Glycogen metabolism</keyword>
<proteinExistence type="inferred from homology"/>
<comment type="pathway">
    <text evidence="1">Glycan biosynthesis; glycogen biosynthesis.</text>
</comment>
<evidence type="ECO:0000256" key="6">
    <source>
        <dbReference type="ARBA" id="ARBA00022600"/>
    </source>
</evidence>
<dbReference type="InterPro" id="IPR040999">
    <property type="entry name" value="Mak_N_cap"/>
</dbReference>
<evidence type="ECO:0000256" key="8">
    <source>
        <dbReference type="ARBA" id="ARBA00022741"/>
    </source>
</evidence>
<keyword evidence="10" id="KW-0067">ATP-binding</keyword>
<dbReference type="EC" id="2.7.1.175" evidence="4"/>
<accession>A0A0K2H247</accession>
<comment type="catalytic activity">
    <reaction evidence="14">
        <text>D-maltose + ATP = alpha-maltose 1-phosphate + ADP + H(+)</text>
        <dbReference type="Rhea" id="RHEA:31915"/>
        <dbReference type="ChEBI" id="CHEBI:15378"/>
        <dbReference type="ChEBI" id="CHEBI:17306"/>
        <dbReference type="ChEBI" id="CHEBI:30616"/>
        <dbReference type="ChEBI" id="CHEBI:63576"/>
        <dbReference type="ChEBI" id="CHEBI:456216"/>
        <dbReference type="EC" id="2.7.1.175"/>
    </reaction>
</comment>
<evidence type="ECO:0000256" key="2">
    <source>
        <dbReference type="ARBA" id="ARBA00006219"/>
    </source>
</evidence>
<evidence type="ECO:0000256" key="9">
    <source>
        <dbReference type="ARBA" id="ARBA00022777"/>
    </source>
</evidence>
<reference evidence="16 17" key="1">
    <citation type="submission" date="2013-10" db="EMBL/GenBank/DDBJ databases">
        <title>Complete genome sequence of Corynebacterium lactis DSM 45799(T), isolated from raw cow milk.</title>
        <authorList>
            <person name="Ruckert C."/>
            <person name="Albersmeier A."/>
            <person name="Lipski A."/>
            <person name="Kalinowski J."/>
        </authorList>
    </citation>
    <scope>NUCLEOTIDE SEQUENCE [LARGE SCALE GENOMIC DNA]</scope>
    <source>
        <strain evidence="16 17">RW2-5</strain>
    </source>
</reference>
<dbReference type="OrthoDB" id="3787729at2"/>
<name>A0A0K2H247_9CORY</name>
<dbReference type="GO" id="GO:0005978">
    <property type="term" value="P:glycogen biosynthetic process"/>
    <property type="evidence" value="ECO:0007669"/>
    <property type="project" value="UniProtKB-UniPathway"/>
</dbReference>
<dbReference type="AlphaFoldDB" id="A0A0K2H247"/>
<comment type="similarity">
    <text evidence="2">Belongs to the aminoglycoside phosphotransferase family.</text>
</comment>
<evidence type="ECO:0000256" key="13">
    <source>
        <dbReference type="ARBA" id="ARBA00031251"/>
    </source>
</evidence>
<keyword evidence="17" id="KW-1185">Reference proteome</keyword>
<evidence type="ECO:0000256" key="5">
    <source>
        <dbReference type="ARBA" id="ARBA00013882"/>
    </source>
</evidence>
<dbReference type="UniPathway" id="UPA00164"/>
<evidence type="ECO:0000259" key="15">
    <source>
        <dbReference type="Pfam" id="PF18085"/>
    </source>
</evidence>
<evidence type="ECO:0000256" key="3">
    <source>
        <dbReference type="ARBA" id="ARBA00011245"/>
    </source>
</evidence>
<protein>
    <recommendedName>
        <fullName evidence="5">Maltokinase</fullName>
        <ecNumber evidence="4">2.7.1.175</ecNumber>
    </recommendedName>
    <alternativeName>
        <fullName evidence="13">Maltose-1-phosphate synthase</fullName>
    </alternativeName>
</protein>
<keyword evidence="9 16" id="KW-0418">Kinase</keyword>
<dbReference type="PATRIC" id="fig|1408189.4.peg.1723"/>
<keyword evidence="11" id="KW-0320">Glycogen biosynthesis</keyword>
<sequence>MSIPNVELIAAELAQSLPKLRFFADKTANIESVEVLSLSPALRDHAVAPDVDIALVRVHVDASGKAPTYLLPIAWSEELPEGLDQSLLVRAEGLLGYDALADSAAITALGQALVDGGSLGDMTLKSVPKSSLDRPENGRPMGVEQSNTSVIFDDAVMCKFFRRLHPGTNADVELLAALSQAECDSVPQLFGWLELELDGETYTTAMLQEFVPNSVDGWELALGAVRDAIREIDVDLDQLGTDFALEARALGEAVAAVHHSLAAALPVKNRLSGAELVAPLRTRLEFVAGIVPEIAEVRDRAENVFARAEASVPESGAVVQRIHGDLHLGQVLRTPRSWRLIDFEGEPSRPWEERRLPDHPLRDVAGMIRSFDYAAHYPMLTGREDTAATAPRVDEWASRNIDAFLAGYADAGNSALLEAFILDKAIYECLYEAQNRPDWLALPLGAVRSLLG</sequence>
<evidence type="ECO:0000256" key="11">
    <source>
        <dbReference type="ARBA" id="ARBA00023056"/>
    </source>
</evidence>
<keyword evidence="7" id="KW-0808">Transferase</keyword>
<dbReference type="EMBL" id="CP006841">
    <property type="protein sequence ID" value="ALA67766.1"/>
    <property type="molecule type" value="Genomic_DNA"/>
</dbReference>
<dbReference type="Pfam" id="PF18085">
    <property type="entry name" value="Mak_N_cap"/>
    <property type="match status" value="1"/>
</dbReference>
<keyword evidence="8" id="KW-0547">Nucleotide-binding</keyword>
<organism evidence="16 17">
    <name type="scientific">Corynebacterium lactis RW2-5</name>
    <dbReference type="NCBI Taxonomy" id="1408189"/>
    <lineage>
        <taxon>Bacteria</taxon>
        <taxon>Bacillati</taxon>
        <taxon>Actinomycetota</taxon>
        <taxon>Actinomycetes</taxon>
        <taxon>Mycobacteriales</taxon>
        <taxon>Corynebacteriaceae</taxon>
        <taxon>Corynebacterium</taxon>
    </lineage>
</organism>
<comment type="subunit">
    <text evidence="3">Monomer.</text>
</comment>
<evidence type="ECO:0000256" key="14">
    <source>
        <dbReference type="ARBA" id="ARBA00049067"/>
    </source>
</evidence>
<evidence type="ECO:0000256" key="7">
    <source>
        <dbReference type="ARBA" id="ARBA00022679"/>
    </source>
</evidence>
<dbReference type="InterPro" id="IPR011009">
    <property type="entry name" value="Kinase-like_dom_sf"/>
</dbReference>
<evidence type="ECO:0000256" key="4">
    <source>
        <dbReference type="ARBA" id="ARBA00011962"/>
    </source>
</evidence>
<dbReference type="RefSeq" id="WP_053412537.1">
    <property type="nucleotide sequence ID" value="NZ_CP006841.1"/>
</dbReference>
<dbReference type="STRING" id="1408189.CLAC_08615"/>
<gene>
    <name evidence="16" type="ORF">CLAC_08615</name>
</gene>
<evidence type="ECO:0000256" key="10">
    <source>
        <dbReference type="ARBA" id="ARBA00022840"/>
    </source>
</evidence>
<evidence type="ECO:0000256" key="12">
    <source>
        <dbReference type="ARBA" id="ARBA00023277"/>
    </source>
</evidence>
<dbReference type="SUPFAM" id="SSF56112">
    <property type="entry name" value="Protein kinase-like (PK-like)"/>
    <property type="match status" value="1"/>
</dbReference>
<dbReference type="GO" id="GO:0005524">
    <property type="term" value="F:ATP binding"/>
    <property type="evidence" value="ECO:0007669"/>
    <property type="project" value="UniProtKB-KW"/>
</dbReference>
<dbReference type="GO" id="GO:0016301">
    <property type="term" value="F:kinase activity"/>
    <property type="evidence" value="ECO:0007669"/>
    <property type="project" value="UniProtKB-KW"/>
</dbReference>
<evidence type="ECO:0000256" key="1">
    <source>
        <dbReference type="ARBA" id="ARBA00004964"/>
    </source>
</evidence>
<dbReference type="KEGG" id="clw:CLAC_08615"/>